<accession>A0A7G3PHN2</accession>
<dbReference type="EMBL" id="MN820898">
    <property type="protein sequence ID" value="QHB80479.1"/>
    <property type="molecule type" value="Genomic_DNA"/>
</dbReference>
<evidence type="ECO:0000313" key="2">
    <source>
        <dbReference type="Proteomes" id="UP000515820"/>
    </source>
</evidence>
<organism evidence="1 2">
    <name type="scientific">Sphingomonas phage vB_StuS_MMDA13</name>
    <dbReference type="NCBI Taxonomy" id="2686378"/>
    <lineage>
        <taxon>Viruses</taxon>
        <taxon>Duplodnaviria</taxon>
        <taxon>Heunggongvirae</taxon>
        <taxon>Uroviricota</taxon>
        <taxon>Caudoviricetes</taxon>
        <taxon>Queuovirinae</taxon>
        <taxon>Torvergatavirus</taxon>
        <taxon>Torvergatavirus MMDA13</taxon>
    </lineage>
</organism>
<dbReference type="Proteomes" id="UP000515820">
    <property type="component" value="Segment"/>
</dbReference>
<evidence type="ECO:0000313" key="1">
    <source>
        <dbReference type="EMBL" id="QHB80479.1"/>
    </source>
</evidence>
<sequence length="125" mass="13713">MSTFTVADEIHFQGYRVAILTSDAPATVIGTFEDHINAGTLFDADKHQCSECNAEAYIPHLHDCSQYQPLEKGGKGGETRDKVHAQAYNTALQDVEEEAKKLARGGLLKLTDLAKLLQQLKDEPA</sequence>
<proteinExistence type="predicted"/>
<name>A0A7G3PHN2_9CAUD</name>
<protein>
    <submittedName>
        <fullName evidence="1">Uncharacterized protein</fullName>
    </submittedName>
</protein>
<reference evidence="1 2" key="1">
    <citation type="journal article" date="2020" name="Viruses">
        <title>Characterization of vB_StuS_MMDA13, a Newly Discovered Bacteriophage Infecting the Agar-Degrading Species Sphingomonas turrisvirgatae.</title>
        <authorList>
            <person name="Marmo P."/>
            <person name="Thaller M.C."/>
            <person name="Di Lallo G."/>
            <person name="Henrici De Angelis L."/>
            <person name="Poerio N."/>
            <person name="De Santis F."/>
            <person name="Fraziano M."/>
            <person name="Migliore L."/>
            <person name="D'Andrea M.M."/>
        </authorList>
    </citation>
    <scope>NUCLEOTIDE SEQUENCE [LARGE SCALE GENOMIC DNA]</scope>
</reference>
<keyword evidence="2" id="KW-1185">Reference proteome</keyword>
<gene>
    <name evidence="1" type="ORF">MMDA13_gp46</name>
</gene>